<feature type="transmembrane region" description="Helical" evidence="1">
    <location>
        <begin position="373"/>
        <end position="397"/>
    </location>
</feature>
<dbReference type="Pfam" id="PF03140">
    <property type="entry name" value="DUF247"/>
    <property type="match status" value="1"/>
</dbReference>
<dbReference type="PANTHER" id="PTHR31170:SF20">
    <property type="entry name" value="DUF247 DOMAIN PROTEIN"/>
    <property type="match status" value="1"/>
</dbReference>
<gene>
    <name evidence="2" type="ORF">CDL12_19313</name>
</gene>
<evidence type="ECO:0000313" key="3">
    <source>
        <dbReference type="Proteomes" id="UP000231279"/>
    </source>
</evidence>
<comment type="caution">
    <text evidence="2">The sequence shown here is derived from an EMBL/GenBank/DDBJ whole genome shotgun (WGS) entry which is preliminary data.</text>
</comment>
<protein>
    <submittedName>
        <fullName evidence="2">Uncharacterized protein</fullName>
    </submittedName>
</protein>
<evidence type="ECO:0000256" key="1">
    <source>
        <dbReference type="SAM" id="Phobius"/>
    </source>
</evidence>
<dbReference type="PANTHER" id="PTHR31170">
    <property type="entry name" value="BNAC04G53230D PROTEIN"/>
    <property type="match status" value="1"/>
</dbReference>
<dbReference type="OrthoDB" id="1639532at2759"/>
<name>A0A2G9GSX4_9LAMI</name>
<organism evidence="2 3">
    <name type="scientific">Handroanthus impetiginosus</name>
    <dbReference type="NCBI Taxonomy" id="429701"/>
    <lineage>
        <taxon>Eukaryota</taxon>
        <taxon>Viridiplantae</taxon>
        <taxon>Streptophyta</taxon>
        <taxon>Embryophyta</taxon>
        <taxon>Tracheophyta</taxon>
        <taxon>Spermatophyta</taxon>
        <taxon>Magnoliopsida</taxon>
        <taxon>eudicotyledons</taxon>
        <taxon>Gunneridae</taxon>
        <taxon>Pentapetalae</taxon>
        <taxon>asterids</taxon>
        <taxon>lamiids</taxon>
        <taxon>Lamiales</taxon>
        <taxon>Bignoniaceae</taxon>
        <taxon>Crescentiina</taxon>
        <taxon>Tabebuia alliance</taxon>
        <taxon>Handroanthus</taxon>
    </lineage>
</organism>
<proteinExistence type="predicted"/>
<reference evidence="3" key="1">
    <citation type="journal article" date="2018" name="Gigascience">
        <title>Genome assembly of the Pink Ipe (Handroanthus impetiginosus, Bignoniaceae), a highly valued, ecologically keystone Neotropical timber forest tree.</title>
        <authorList>
            <person name="Silva-Junior O.B."/>
            <person name="Grattapaglia D."/>
            <person name="Novaes E."/>
            <person name="Collevatti R.G."/>
        </authorList>
    </citation>
    <scope>NUCLEOTIDE SEQUENCE [LARGE SCALE GENOMIC DNA]</scope>
    <source>
        <strain evidence="3">cv. UFG-1</strain>
    </source>
</reference>
<dbReference type="AlphaFoldDB" id="A0A2G9GSX4"/>
<keyword evidence="1" id="KW-0812">Transmembrane</keyword>
<accession>A0A2G9GSX4</accession>
<keyword evidence="3" id="KW-1185">Reference proteome</keyword>
<sequence>MALDDAMIETLTSKIDHKLGALSTNTSYPSCIYRVPDKPRKANEAACTPRLVSIGPLHRQRGQLQGMESYKLRCLRNFLTRITVKLCDLVRSVAKCESIVRGCYEDKINLNQEQFLEVILLDGIFIVEVFLKNFFPRLREESDIIFKNRWMWSDLLHDMLLLENQLPIYVIDNLFNFVDHSFLNRITLHDLAHEFFKDFLLFLHNPPVPLNRKRSSLLFPAMNFQYTRSATELKQAGVKFCHVEDGDFFDVVFINGELRLPILIVNDLTETFFGNIIAFEQCGYCWRDITSYVILMDSLINTPEDVDLLVNHGIIKNELGESEAEVVTETDEFYFAKVCGNLNKYSRDPFHEFKAKWFRWRRMLRRNYFGNPWSFISLLAAFVLLILTVIQTVCSILQVK</sequence>
<dbReference type="InterPro" id="IPR004158">
    <property type="entry name" value="DUF247_pln"/>
</dbReference>
<keyword evidence="1" id="KW-0472">Membrane</keyword>
<keyword evidence="1" id="KW-1133">Transmembrane helix</keyword>
<dbReference type="Proteomes" id="UP000231279">
    <property type="component" value="Unassembled WGS sequence"/>
</dbReference>
<dbReference type="STRING" id="429701.A0A2G9GSX4"/>
<dbReference type="EMBL" id="NKXS01003904">
    <property type="protein sequence ID" value="PIN08120.1"/>
    <property type="molecule type" value="Genomic_DNA"/>
</dbReference>
<evidence type="ECO:0000313" key="2">
    <source>
        <dbReference type="EMBL" id="PIN08120.1"/>
    </source>
</evidence>